<proteinExistence type="predicted"/>
<feature type="non-terminal residue" evidence="1">
    <location>
        <position position="1"/>
    </location>
</feature>
<sequence>WAFDIAGYLRILGALGMLRMLSLYERYHRTCVRSREDEMRRAGLYQHMQGAFTHRTFWRNALDYAMFPVSGILYGSVPAVQAQLCHFWTVNLTYSVSGKPQSQRKPLLDQVFDTVV</sequence>
<accession>A0ABR0JCV2</accession>
<evidence type="ECO:0000313" key="1">
    <source>
        <dbReference type="EMBL" id="KAK5060978.1"/>
    </source>
</evidence>
<gene>
    <name evidence="1" type="ORF">LTR16_010355</name>
</gene>
<evidence type="ECO:0000313" key="2">
    <source>
        <dbReference type="Proteomes" id="UP001357485"/>
    </source>
</evidence>
<organism evidence="1 2">
    <name type="scientific">Cryomyces antarcticus</name>
    <dbReference type="NCBI Taxonomy" id="329879"/>
    <lineage>
        <taxon>Eukaryota</taxon>
        <taxon>Fungi</taxon>
        <taxon>Dikarya</taxon>
        <taxon>Ascomycota</taxon>
        <taxon>Pezizomycotina</taxon>
        <taxon>Dothideomycetes</taxon>
        <taxon>Dothideomycetes incertae sedis</taxon>
        <taxon>Cryomyces</taxon>
    </lineage>
</organism>
<name>A0ABR0JCV2_9PEZI</name>
<dbReference type="EMBL" id="JAVRRA010027545">
    <property type="protein sequence ID" value="KAK5060978.1"/>
    <property type="molecule type" value="Genomic_DNA"/>
</dbReference>
<keyword evidence="2" id="KW-1185">Reference proteome</keyword>
<comment type="caution">
    <text evidence="1">The sequence shown here is derived from an EMBL/GenBank/DDBJ whole genome shotgun (WGS) entry which is preliminary data.</text>
</comment>
<dbReference type="Proteomes" id="UP001357485">
    <property type="component" value="Unassembled WGS sequence"/>
</dbReference>
<dbReference type="PANTHER" id="PTHR36851">
    <property type="entry name" value="UNNAMED PRODUCT"/>
    <property type="match status" value="1"/>
</dbReference>
<protein>
    <submittedName>
        <fullName evidence="1">Uncharacterized protein</fullName>
    </submittedName>
</protein>
<reference evidence="1 2" key="1">
    <citation type="submission" date="2023-08" db="EMBL/GenBank/DDBJ databases">
        <title>Black Yeasts Isolated from many extreme environments.</title>
        <authorList>
            <person name="Coleine C."/>
            <person name="Stajich J.E."/>
            <person name="Selbmann L."/>
        </authorList>
    </citation>
    <scope>NUCLEOTIDE SEQUENCE [LARGE SCALE GENOMIC DNA]</scope>
    <source>
        <strain evidence="1 2">CCFEE 536</strain>
    </source>
</reference>
<dbReference type="PANTHER" id="PTHR36851:SF1">
    <property type="entry name" value="GLYCO_TRANS_2-LIKE DOMAIN-CONTAINING PROTEIN"/>
    <property type="match status" value="1"/>
</dbReference>